<evidence type="ECO:0000256" key="2">
    <source>
        <dbReference type="SAM" id="SignalP"/>
    </source>
</evidence>
<accession>A0ABV8D071</accession>
<dbReference type="Gene3D" id="3.90.1720.10">
    <property type="entry name" value="endopeptidase domain like (from Nostoc punctiforme)"/>
    <property type="match status" value="1"/>
</dbReference>
<organism evidence="4 5">
    <name type="scientific">Streptococcus dentapri</name>
    <dbReference type="NCBI Taxonomy" id="573564"/>
    <lineage>
        <taxon>Bacteria</taxon>
        <taxon>Bacillati</taxon>
        <taxon>Bacillota</taxon>
        <taxon>Bacilli</taxon>
        <taxon>Lactobacillales</taxon>
        <taxon>Streptococcaceae</taxon>
        <taxon>Streptococcus</taxon>
    </lineage>
</organism>
<protein>
    <submittedName>
        <fullName evidence="4">CHAP domain-containing protein</fullName>
    </submittedName>
</protein>
<proteinExistence type="predicted"/>
<name>A0ABV8D071_9STRE</name>
<dbReference type="InterPro" id="IPR007921">
    <property type="entry name" value="CHAP_dom"/>
</dbReference>
<dbReference type="EMBL" id="JBHSAC010000021">
    <property type="protein sequence ID" value="MFC3931655.1"/>
    <property type="molecule type" value="Genomic_DNA"/>
</dbReference>
<evidence type="ECO:0000313" key="4">
    <source>
        <dbReference type="EMBL" id="MFC3931655.1"/>
    </source>
</evidence>
<feature type="region of interest" description="Disordered" evidence="1">
    <location>
        <begin position="27"/>
        <end position="168"/>
    </location>
</feature>
<feature type="compositionally biased region" description="Low complexity" evidence="1">
    <location>
        <begin position="27"/>
        <end position="51"/>
    </location>
</feature>
<dbReference type="SUPFAM" id="SSF54001">
    <property type="entry name" value="Cysteine proteinases"/>
    <property type="match status" value="1"/>
</dbReference>
<keyword evidence="2" id="KW-0732">Signal</keyword>
<sequence length="542" mass="58669">MKKNKLSTASLLLVLLLSNLSGVAVLAEGSDSASSPSSNQVDKSSDSSSSSNDEEESKDELKDKSSEDSNDEDDTSASSNQQPETELSEETPASSTDQENSQLTNSSTKDSEDESKKPSESQTELDADKDSGKNKESDKSQSSKSENPSQVDSKRTKVSATPNLNQPIWPNQSAYAWPNYNFSTSFDSNLSFDTGRFDSSDLDSATVSSVAYVEHWSGDSAYTHNLLSHRYGITAEQLDGFLQSTGIAYDSRRINGTKLLEWEKKSGLDVRAIVAIAIAESSLGTQGVAASNGANMFGYGAFDFSPSNAQNYNDESAISKLTSETIVKNKNLTFKVQDDKAKKLAAGQLNSVVDGGVYFTDTSDTGKRRAQTMQDLDRWIDQHGGTPEIPAELRNLNATTLAAVPDGFSVSKAINANTYIADTYPWGECTWYVYNRAKELGYSFDPYMGNGGDWQLKAGYETTHEPKVGYAVSFAPGQAGADGTYGHVAIVEEVKEDGSILISESNAMGRGVVSYRTFNKAQAAQLTYVIGKNSPFPYYKPE</sequence>
<feature type="signal peptide" evidence="2">
    <location>
        <begin position="1"/>
        <end position="26"/>
    </location>
</feature>
<evidence type="ECO:0000259" key="3">
    <source>
        <dbReference type="PROSITE" id="PS50911"/>
    </source>
</evidence>
<gene>
    <name evidence="4" type="ORF">ACFOSE_02460</name>
</gene>
<dbReference type="RefSeq" id="WP_380430054.1">
    <property type="nucleotide sequence ID" value="NZ_JBHSAC010000021.1"/>
</dbReference>
<dbReference type="InterPro" id="IPR038765">
    <property type="entry name" value="Papain-like_cys_pep_sf"/>
</dbReference>
<reference evidence="5" key="1">
    <citation type="journal article" date="2019" name="Int. J. Syst. Evol. Microbiol.">
        <title>The Global Catalogue of Microorganisms (GCM) 10K type strain sequencing project: providing services to taxonomists for standard genome sequencing and annotation.</title>
        <authorList>
            <consortium name="The Broad Institute Genomics Platform"/>
            <consortium name="The Broad Institute Genome Sequencing Center for Infectious Disease"/>
            <person name="Wu L."/>
            <person name="Ma J."/>
        </authorList>
    </citation>
    <scope>NUCLEOTIDE SEQUENCE [LARGE SCALE GENOMIC DNA]</scope>
    <source>
        <strain evidence="5">CCUG 58728</strain>
    </source>
</reference>
<dbReference type="Proteomes" id="UP001595901">
    <property type="component" value="Unassembled WGS sequence"/>
</dbReference>
<feature type="compositionally biased region" description="Polar residues" evidence="1">
    <location>
        <begin position="81"/>
        <end position="105"/>
    </location>
</feature>
<dbReference type="PROSITE" id="PS50911">
    <property type="entry name" value="CHAP"/>
    <property type="match status" value="1"/>
</dbReference>
<feature type="chain" id="PRO_5045770141" evidence="2">
    <location>
        <begin position="27"/>
        <end position="542"/>
    </location>
</feature>
<evidence type="ECO:0000256" key="1">
    <source>
        <dbReference type="SAM" id="MobiDB-lite"/>
    </source>
</evidence>
<keyword evidence="5" id="KW-1185">Reference proteome</keyword>
<comment type="caution">
    <text evidence="4">The sequence shown here is derived from an EMBL/GenBank/DDBJ whole genome shotgun (WGS) entry which is preliminary data.</text>
</comment>
<dbReference type="Pfam" id="PF05257">
    <property type="entry name" value="CHAP"/>
    <property type="match status" value="1"/>
</dbReference>
<feature type="domain" description="Peptidase C51" evidence="3">
    <location>
        <begin position="404"/>
        <end position="530"/>
    </location>
</feature>
<feature type="compositionally biased region" description="Basic and acidic residues" evidence="1">
    <location>
        <begin position="126"/>
        <end position="141"/>
    </location>
</feature>
<feature type="compositionally biased region" description="Polar residues" evidence="1">
    <location>
        <begin position="158"/>
        <end position="168"/>
    </location>
</feature>
<evidence type="ECO:0000313" key="5">
    <source>
        <dbReference type="Proteomes" id="UP001595901"/>
    </source>
</evidence>